<organism evidence="1 2">
    <name type="scientific">Candidatus Iainarchaeum sp</name>
    <dbReference type="NCBI Taxonomy" id="3101447"/>
    <lineage>
        <taxon>Archaea</taxon>
        <taxon>Candidatus Iainarchaeota</taxon>
        <taxon>Candidatus Iainarchaeia</taxon>
        <taxon>Candidatus Iainarchaeales</taxon>
        <taxon>Candidatus Iainarchaeaceae</taxon>
        <taxon>Candidatus Iainarchaeum</taxon>
    </lineage>
</organism>
<dbReference type="EMBL" id="JAGVWC010000007">
    <property type="protein sequence ID" value="MBS3061123.1"/>
    <property type="molecule type" value="Genomic_DNA"/>
</dbReference>
<evidence type="ECO:0008006" key="3">
    <source>
        <dbReference type="Google" id="ProtNLM"/>
    </source>
</evidence>
<accession>A0A8T4L1I2</accession>
<gene>
    <name evidence="1" type="ORF">J4215_00910</name>
</gene>
<sequence length="387" mass="41939">MKLGKLEIVLIAAVALVLLVNVALLFNVGSFNLLPPAANNDQNTGNPAAETPKLRLLYVVNSDCVDCTPLAGFKSELEAQGFSVTEERSIEFDSSEGLGVVDDFDLNRVPSILLFANQAATDQLSEAIAPVRRLDMGDYVFVVGNVPPVFFDLQENRERGIVDVTVVFDLNCSECRQVPSEEQMAQSGFKLGQYRTLASSSLEGQAVAADYKLQRLPSIIFSRDVELYSEFFAGISNYGSKESDGNFVFRQFPPVYLDLNSGKKVGIVHAIFLGMNACASCYDVNLHTGLLSQVFGLEVATRTYVDVASAEGKKLLADYNVFLVPTILLSGDTNAYPGLLAAWSDFGTVASDGRFVFRNLSAIGSDFNFFDLNSNQMVAGIDAEGSS</sequence>
<dbReference type="Proteomes" id="UP000675968">
    <property type="component" value="Unassembled WGS sequence"/>
</dbReference>
<name>A0A8T4L1I2_9ARCH</name>
<evidence type="ECO:0000313" key="2">
    <source>
        <dbReference type="Proteomes" id="UP000675968"/>
    </source>
</evidence>
<comment type="caution">
    <text evidence="1">The sequence shown here is derived from an EMBL/GenBank/DDBJ whole genome shotgun (WGS) entry which is preliminary data.</text>
</comment>
<proteinExistence type="predicted"/>
<protein>
    <recommendedName>
        <fullName evidence="3">Thioredoxin family protein</fullName>
    </recommendedName>
</protein>
<reference evidence="1" key="1">
    <citation type="submission" date="2021-03" db="EMBL/GenBank/DDBJ databases">
        <authorList>
            <person name="Jaffe A."/>
        </authorList>
    </citation>
    <scope>NUCLEOTIDE SEQUENCE</scope>
    <source>
        <strain evidence="1">RIFCSPLOWO2_01_FULL_AR10_48_17</strain>
    </source>
</reference>
<evidence type="ECO:0000313" key="1">
    <source>
        <dbReference type="EMBL" id="MBS3061123.1"/>
    </source>
</evidence>
<dbReference type="AlphaFoldDB" id="A0A8T4L1I2"/>
<reference evidence="1" key="2">
    <citation type="submission" date="2021-05" db="EMBL/GenBank/DDBJ databases">
        <title>Protein family content uncovers lineage relationships and bacterial pathway maintenance mechanisms in DPANN archaea.</title>
        <authorList>
            <person name="Castelle C.J."/>
            <person name="Meheust R."/>
            <person name="Jaffe A.L."/>
            <person name="Seitz K."/>
            <person name="Gong X."/>
            <person name="Baker B.J."/>
            <person name="Banfield J.F."/>
        </authorList>
    </citation>
    <scope>NUCLEOTIDE SEQUENCE</scope>
    <source>
        <strain evidence="1">RIFCSPLOWO2_01_FULL_AR10_48_17</strain>
    </source>
</reference>